<dbReference type="AlphaFoldDB" id="A0A9Q1BCP2"/>
<dbReference type="EMBL" id="JAIZAY010000022">
    <property type="protein sequence ID" value="KAJ8020613.1"/>
    <property type="molecule type" value="Genomic_DNA"/>
</dbReference>
<proteinExistence type="predicted"/>
<reference evidence="2" key="1">
    <citation type="submission" date="2021-10" db="EMBL/GenBank/DDBJ databases">
        <title>Tropical sea cucumber genome reveals ecological adaptation and Cuvierian tubules defense mechanism.</title>
        <authorList>
            <person name="Chen T."/>
        </authorList>
    </citation>
    <scope>NUCLEOTIDE SEQUENCE</scope>
    <source>
        <strain evidence="2">Nanhai2018</strain>
        <tissue evidence="2">Muscle</tissue>
    </source>
</reference>
<feature type="domain" description="Calponin-homology (CH)" evidence="1">
    <location>
        <begin position="131"/>
        <end position="253"/>
    </location>
</feature>
<dbReference type="Pfam" id="PF11971">
    <property type="entry name" value="CAMSAP_CH"/>
    <property type="match status" value="1"/>
</dbReference>
<evidence type="ECO:0000259" key="1">
    <source>
        <dbReference type="PROSITE" id="PS50021"/>
    </source>
</evidence>
<evidence type="ECO:0000313" key="2">
    <source>
        <dbReference type="EMBL" id="KAJ8020613.1"/>
    </source>
</evidence>
<evidence type="ECO:0000313" key="3">
    <source>
        <dbReference type="Proteomes" id="UP001152320"/>
    </source>
</evidence>
<dbReference type="GO" id="GO:0031122">
    <property type="term" value="P:cytoplasmic microtubule organization"/>
    <property type="evidence" value="ECO:0007669"/>
    <property type="project" value="TreeGrafter"/>
</dbReference>
<sequence>MVPRIDSEKQPYTESMVNKLSASESMIPGVPQLFEFQRCILKLYQSVTARVEGEGVRVGGEGRSSHQAMIGAIMKAYAKEVVPVEAVVKAVRQIATFNASSELPFDQEDALLFWINKVCSSVRHRLERERKAQQEQLMQSAQQTVRLRRDQLHPKQLPFIPVLDDLMKDLSDGCCLAILVSFYCPHLLPFEDIVLRENMSFADSLHNLQLLKTFFKKYLPETFHFTFEDLLYTHDSLKPSIIAFCSELFHVFEVTKPDHLSANQFKGKSD</sequence>
<dbReference type="InterPro" id="IPR001715">
    <property type="entry name" value="CH_dom"/>
</dbReference>
<dbReference type="Proteomes" id="UP001152320">
    <property type="component" value="Chromosome 22"/>
</dbReference>
<dbReference type="Gene3D" id="1.10.418.10">
    <property type="entry name" value="Calponin-like domain"/>
    <property type="match status" value="1"/>
</dbReference>
<protein>
    <submittedName>
        <fullName evidence="2">Calmodulin-regulated spectrin-associated protein 1</fullName>
    </submittedName>
</protein>
<dbReference type="PANTHER" id="PTHR21595">
    <property type="entry name" value="PATRONIN"/>
    <property type="match status" value="1"/>
</dbReference>
<name>A0A9Q1BCP2_HOLLE</name>
<dbReference type="OrthoDB" id="9304414at2759"/>
<dbReference type="GO" id="GO:0051011">
    <property type="term" value="F:microtubule minus-end binding"/>
    <property type="evidence" value="ECO:0007669"/>
    <property type="project" value="TreeGrafter"/>
</dbReference>
<dbReference type="SUPFAM" id="SSF47576">
    <property type="entry name" value="Calponin-homology domain, CH-domain"/>
    <property type="match status" value="1"/>
</dbReference>
<dbReference type="GO" id="GO:0007026">
    <property type="term" value="P:negative regulation of microtubule depolymerization"/>
    <property type="evidence" value="ECO:0007669"/>
    <property type="project" value="TreeGrafter"/>
</dbReference>
<accession>A0A9Q1BCP2</accession>
<dbReference type="GO" id="GO:0036449">
    <property type="term" value="C:microtubule minus-end"/>
    <property type="evidence" value="ECO:0007669"/>
    <property type="project" value="TreeGrafter"/>
</dbReference>
<keyword evidence="3" id="KW-1185">Reference proteome</keyword>
<dbReference type="InterPro" id="IPR022613">
    <property type="entry name" value="CH_CAMSAP_2"/>
</dbReference>
<dbReference type="PANTHER" id="PTHR21595:SF0">
    <property type="entry name" value="PATRONIN"/>
    <property type="match status" value="1"/>
</dbReference>
<comment type="caution">
    <text evidence="2">The sequence shown here is derived from an EMBL/GenBank/DDBJ whole genome shotgun (WGS) entry which is preliminary data.</text>
</comment>
<organism evidence="2 3">
    <name type="scientific">Holothuria leucospilota</name>
    <name type="common">Black long sea cucumber</name>
    <name type="synonym">Mertensiothuria leucospilota</name>
    <dbReference type="NCBI Taxonomy" id="206669"/>
    <lineage>
        <taxon>Eukaryota</taxon>
        <taxon>Metazoa</taxon>
        <taxon>Echinodermata</taxon>
        <taxon>Eleutherozoa</taxon>
        <taxon>Echinozoa</taxon>
        <taxon>Holothuroidea</taxon>
        <taxon>Aspidochirotacea</taxon>
        <taxon>Aspidochirotida</taxon>
        <taxon>Holothuriidae</taxon>
        <taxon>Holothuria</taxon>
    </lineage>
</organism>
<dbReference type="GO" id="GO:0005516">
    <property type="term" value="F:calmodulin binding"/>
    <property type="evidence" value="ECO:0007669"/>
    <property type="project" value="InterPro"/>
</dbReference>
<dbReference type="PROSITE" id="PS50021">
    <property type="entry name" value="CH"/>
    <property type="match status" value="1"/>
</dbReference>
<dbReference type="InterPro" id="IPR032940">
    <property type="entry name" value="CAMSAP"/>
</dbReference>
<dbReference type="InterPro" id="IPR036872">
    <property type="entry name" value="CH_dom_sf"/>
</dbReference>
<gene>
    <name evidence="2" type="ORF">HOLleu_40250</name>
</gene>